<dbReference type="Proteomes" id="UP001500503">
    <property type="component" value="Unassembled WGS sequence"/>
</dbReference>
<gene>
    <name evidence="2" type="ORF">GCM10023191_053120</name>
</gene>
<keyword evidence="1" id="KW-0560">Oxidoreductase</keyword>
<dbReference type="Pfam" id="PF00106">
    <property type="entry name" value="adh_short"/>
    <property type="match status" value="1"/>
</dbReference>
<name>A0ABP8QFB5_9ACTN</name>
<dbReference type="Gene3D" id="3.40.50.720">
    <property type="entry name" value="NAD(P)-binding Rossmann-like Domain"/>
    <property type="match status" value="2"/>
</dbReference>
<dbReference type="InterPro" id="IPR002347">
    <property type="entry name" value="SDR_fam"/>
</dbReference>
<dbReference type="EMBL" id="BAABHF010000026">
    <property type="protein sequence ID" value="GAA4502080.1"/>
    <property type="molecule type" value="Genomic_DNA"/>
</dbReference>
<dbReference type="PANTHER" id="PTHR43639">
    <property type="entry name" value="OXIDOREDUCTASE, SHORT-CHAIN DEHYDROGENASE/REDUCTASE FAMILY (AFU_ORTHOLOGUE AFUA_5G02870)"/>
    <property type="match status" value="1"/>
</dbReference>
<proteinExistence type="predicted"/>
<evidence type="ECO:0000256" key="1">
    <source>
        <dbReference type="ARBA" id="ARBA00023002"/>
    </source>
</evidence>
<dbReference type="SUPFAM" id="SSF51735">
    <property type="entry name" value="NAD(P)-binding Rossmann-fold domains"/>
    <property type="match status" value="1"/>
</dbReference>
<accession>A0ABP8QFB5</accession>
<organism evidence="2 3">
    <name type="scientific">Actinoallomurus oryzae</name>
    <dbReference type="NCBI Taxonomy" id="502180"/>
    <lineage>
        <taxon>Bacteria</taxon>
        <taxon>Bacillati</taxon>
        <taxon>Actinomycetota</taxon>
        <taxon>Actinomycetes</taxon>
        <taxon>Streptosporangiales</taxon>
        <taxon>Thermomonosporaceae</taxon>
        <taxon>Actinoallomurus</taxon>
    </lineage>
</organism>
<comment type="caution">
    <text evidence="2">The sequence shown here is derived from an EMBL/GenBank/DDBJ whole genome shotgun (WGS) entry which is preliminary data.</text>
</comment>
<reference evidence="3" key="1">
    <citation type="journal article" date="2019" name="Int. J. Syst. Evol. Microbiol.">
        <title>The Global Catalogue of Microorganisms (GCM) 10K type strain sequencing project: providing services to taxonomists for standard genome sequencing and annotation.</title>
        <authorList>
            <consortium name="The Broad Institute Genomics Platform"/>
            <consortium name="The Broad Institute Genome Sequencing Center for Infectious Disease"/>
            <person name="Wu L."/>
            <person name="Ma J."/>
        </authorList>
    </citation>
    <scope>NUCLEOTIDE SEQUENCE [LARGE SCALE GENOMIC DNA]</scope>
    <source>
        <strain evidence="3">JCM 17933</strain>
    </source>
</reference>
<protein>
    <submittedName>
        <fullName evidence="2">Uncharacterized protein</fullName>
    </submittedName>
</protein>
<sequence>MPDNKQFAGKTAYVTGAGTGIGADIARLLAARGAKVAIVGRQEAPLKQVAAEISAAGGEALALTADVSDAEAVKNSVAETVRINELQPGVIAVPRQQANSQEVQKIAERIPARRVGTGHEIAKAVCFLRSDEASYVAGAHLAVDGGFLA</sequence>
<evidence type="ECO:0000313" key="3">
    <source>
        <dbReference type="Proteomes" id="UP001500503"/>
    </source>
</evidence>
<evidence type="ECO:0000313" key="2">
    <source>
        <dbReference type="EMBL" id="GAA4502080.1"/>
    </source>
</evidence>
<dbReference type="InterPro" id="IPR036291">
    <property type="entry name" value="NAD(P)-bd_dom_sf"/>
</dbReference>
<keyword evidence="3" id="KW-1185">Reference proteome</keyword>
<dbReference type="RefSeq" id="WP_345468563.1">
    <property type="nucleotide sequence ID" value="NZ_BAABHF010000026.1"/>
</dbReference>
<dbReference type="PANTHER" id="PTHR43639:SF9">
    <property type="entry name" value="BLL5898 PROTEIN"/>
    <property type="match status" value="1"/>
</dbReference>